<sequence>MRGSFTDETKEQQFLDLGCGTGDFTRDHLLPLWPEVGRIVGVDVSRDMVEHAKRKFAHPKICYDVLDIGGNGVADFVGRYALDLPDRDARLSYISGLLKNANLIPTTCEVLEVDRRWSSVEQYTRAHMGITRLANLVTEEEKPLLLKDVAEEGAKLLAEEKAGGSPFRNSQFLVRAHKPRQ</sequence>
<dbReference type="Proteomes" id="UP000805193">
    <property type="component" value="Unassembled WGS sequence"/>
</dbReference>
<accession>A0AC60PMN7</accession>
<protein>
    <submittedName>
        <fullName evidence="1">Uncharacterized protein</fullName>
    </submittedName>
</protein>
<reference evidence="1 2" key="1">
    <citation type="journal article" date="2020" name="Cell">
        <title>Large-Scale Comparative Analyses of Tick Genomes Elucidate Their Genetic Diversity and Vector Capacities.</title>
        <authorList>
            <consortium name="Tick Genome and Microbiome Consortium (TIGMIC)"/>
            <person name="Jia N."/>
            <person name="Wang J."/>
            <person name="Shi W."/>
            <person name="Du L."/>
            <person name="Sun Y."/>
            <person name="Zhan W."/>
            <person name="Jiang J.F."/>
            <person name="Wang Q."/>
            <person name="Zhang B."/>
            <person name="Ji P."/>
            <person name="Bell-Sakyi L."/>
            <person name="Cui X.M."/>
            <person name="Yuan T.T."/>
            <person name="Jiang B.G."/>
            <person name="Yang W.F."/>
            <person name="Lam T.T."/>
            <person name="Chang Q.C."/>
            <person name="Ding S.J."/>
            <person name="Wang X.J."/>
            <person name="Zhu J.G."/>
            <person name="Ruan X.D."/>
            <person name="Zhao L."/>
            <person name="Wei J.T."/>
            <person name="Ye R.Z."/>
            <person name="Que T.C."/>
            <person name="Du C.H."/>
            <person name="Zhou Y.H."/>
            <person name="Cheng J.X."/>
            <person name="Dai P.F."/>
            <person name="Guo W.B."/>
            <person name="Han X.H."/>
            <person name="Huang E.J."/>
            <person name="Li L.F."/>
            <person name="Wei W."/>
            <person name="Gao Y.C."/>
            <person name="Liu J.Z."/>
            <person name="Shao H.Z."/>
            <person name="Wang X."/>
            <person name="Wang C.C."/>
            <person name="Yang T.C."/>
            <person name="Huo Q.B."/>
            <person name="Li W."/>
            <person name="Chen H.Y."/>
            <person name="Chen S.E."/>
            <person name="Zhou L.G."/>
            <person name="Ni X.B."/>
            <person name="Tian J.H."/>
            <person name="Sheng Y."/>
            <person name="Liu T."/>
            <person name="Pan Y.S."/>
            <person name="Xia L.Y."/>
            <person name="Li J."/>
            <person name="Zhao F."/>
            <person name="Cao W.C."/>
        </authorList>
    </citation>
    <scope>NUCLEOTIDE SEQUENCE [LARGE SCALE GENOMIC DNA]</scope>
    <source>
        <strain evidence="1">Iper-2018</strain>
    </source>
</reference>
<evidence type="ECO:0000313" key="2">
    <source>
        <dbReference type="Proteomes" id="UP000805193"/>
    </source>
</evidence>
<comment type="caution">
    <text evidence="1">The sequence shown here is derived from an EMBL/GenBank/DDBJ whole genome shotgun (WGS) entry which is preliminary data.</text>
</comment>
<evidence type="ECO:0000313" key="1">
    <source>
        <dbReference type="EMBL" id="KAG0422226.1"/>
    </source>
</evidence>
<organism evidence="1 2">
    <name type="scientific">Ixodes persulcatus</name>
    <name type="common">Taiga tick</name>
    <dbReference type="NCBI Taxonomy" id="34615"/>
    <lineage>
        <taxon>Eukaryota</taxon>
        <taxon>Metazoa</taxon>
        <taxon>Ecdysozoa</taxon>
        <taxon>Arthropoda</taxon>
        <taxon>Chelicerata</taxon>
        <taxon>Arachnida</taxon>
        <taxon>Acari</taxon>
        <taxon>Parasitiformes</taxon>
        <taxon>Ixodida</taxon>
        <taxon>Ixodoidea</taxon>
        <taxon>Ixodidae</taxon>
        <taxon>Ixodinae</taxon>
        <taxon>Ixodes</taxon>
    </lineage>
</organism>
<gene>
    <name evidence="1" type="ORF">HPB47_001968</name>
</gene>
<keyword evidence="2" id="KW-1185">Reference proteome</keyword>
<proteinExistence type="predicted"/>
<name>A0AC60PMN7_IXOPE</name>
<dbReference type="EMBL" id="JABSTQ010010261">
    <property type="protein sequence ID" value="KAG0422226.1"/>
    <property type="molecule type" value="Genomic_DNA"/>
</dbReference>